<dbReference type="InterPro" id="IPR000008">
    <property type="entry name" value="C2_dom"/>
</dbReference>
<dbReference type="PROSITE" id="PS50004">
    <property type="entry name" value="C2"/>
    <property type="match status" value="1"/>
</dbReference>
<reference evidence="14" key="1">
    <citation type="journal article" date="2013" name="Proc. Natl. Acad. Sci. U.S.A.">
        <title>Genome structure and metabolic features in the red seaweed Chondrus crispus shed light on evolution of the Archaeplastida.</title>
        <authorList>
            <person name="Collen J."/>
            <person name="Porcel B."/>
            <person name="Carre W."/>
            <person name="Ball S.G."/>
            <person name="Chaparro C."/>
            <person name="Tonon T."/>
            <person name="Barbeyron T."/>
            <person name="Michel G."/>
            <person name="Noel B."/>
            <person name="Valentin K."/>
            <person name="Elias M."/>
            <person name="Artiguenave F."/>
            <person name="Arun A."/>
            <person name="Aury J.M."/>
            <person name="Barbosa-Neto J.F."/>
            <person name="Bothwell J.H."/>
            <person name="Bouget F.Y."/>
            <person name="Brillet L."/>
            <person name="Cabello-Hurtado F."/>
            <person name="Capella-Gutierrez S."/>
            <person name="Charrier B."/>
            <person name="Cladiere L."/>
            <person name="Cock J.M."/>
            <person name="Coelho S.M."/>
            <person name="Colleoni C."/>
            <person name="Czjzek M."/>
            <person name="Da Silva C."/>
            <person name="Delage L."/>
            <person name="Denoeud F."/>
            <person name="Deschamps P."/>
            <person name="Dittami S.M."/>
            <person name="Gabaldon T."/>
            <person name="Gachon C.M."/>
            <person name="Groisillier A."/>
            <person name="Herve C."/>
            <person name="Jabbari K."/>
            <person name="Katinka M."/>
            <person name="Kloareg B."/>
            <person name="Kowalczyk N."/>
            <person name="Labadie K."/>
            <person name="Leblanc C."/>
            <person name="Lopez P.J."/>
            <person name="McLachlan D.H."/>
            <person name="Meslet-Cladiere L."/>
            <person name="Moustafa A."/>
            <person name="Nehr Z."/>
            <person name="Nyvall Collen P."/>
            <person name="Panaud O."/>
            <person name="Partensky F."/>
            <person name="Poulain J."/>
            <person name="Rensing S.A."/>
            <person name="Rousvoal S."/>
            <person name="Samson G."/>
            <person name="Symeonidi A."/>
            <person name="Weissenbach J."/>
            <person name="Zambounis A."/>
            <person name="Wincker P."/>
            <person name="Boyen C."/>
        </authorList>
    </citation>
    <scope>NUCLEOTIDE SEQUENCE [LARGE SCALE GENOMIC DNA]</scope>
    <source>
        <strain evidence="14">cv. Stackhouse</strain>
    </source>
</reference>
<dbReference type="InterPro" id="IPR015679">
    <property type="entry name" value="PLipase_D_fam"/>
</dbReference>
<keyword evidence="8" id="KW-0442">Lipid degradation</keyword>
<dbReference type="SUPFAM" id="SSF49562">
    <property type="entry name" value="C2 domain (Calcium/lipid-binding domain, CaLB)"/>
    <property type="match status" value="1"/>
</dbReference>
<evidence type="ECO:0000313" key="14">
    <source>
        <dbReference type="Proteomes" id="UP000012073"/>
    </source>
</evidence>
<dbReference type="EC" id="3.1.4.4" evidence="3"/>
<dbReference type="OMA" id="MAEENWA"/>
<dbReference type="Pfam" id="PF12357">
    <property type="entry name" value="PLD_C"/>
    <property type="match status" value="1"/>
</dbReference>
<dbReference type="Proteomes" id="UP000012073">
    <property type="component" value="Unassembled WGS sequence"/>
</dbReference>
<feature type="region of interest" description="Disordered" evidence="10">
    <location>
        <begin position="658"/>
        <end position="730"/>
    </location>
</feature>
<dbReference type="Pfam" id="PF00168">
    <property type="entry name" value="C2"/>
    <property type="match status" value="1"/>
</dbReference>
<evidence type="ECO:0000256" key="4">
    <source>
        <dbReference type="ARBA" id="ARBA00022723"/>
    </source>
</evidence>
<evidence type="ECO:0000256" key="9">
    <source>
        <dbReference type="ARBA" id="ARBA00023098"/>
    </source>
</evidence>
<comment type="cofactor">
    <cofactor evidence="1">
        <name>Ca(2+)</name>
        <dbReference type="ChEBI" id="CHEBI:29108"/>
    </cofactor>
</comment>
<dbReference type="InterPro" id="IPR035892">
    <property type="entry name" value="C2_domain_sf"/>
</dbReference>
<evidence type="ECO:0000256" key="7">
    <source>
        <dbReference type="ARBA" id="ARBA00022837"/>
    </source>
</evidence>
<evidence type="ECO:0000256" key="1">
    <source>
        <dbReference type="ARBA" id="ARBA00001913"/>
    </source>
</evidence>
<dbReference type="GO" id="GO:0005886">
    <property type="term" value="C:plasma membrane"/>
    <property type="evidence" value="ECO:0007669"/>
    <property type="project" value="TreeGrafter"/>
</dbReference>
<dbReference type="InterPro" id="IPR024632">
    <property type="entry name" value="PLipase_D_C"/>
</dbReference>
<dbReference type="SMART" id="SM00155">
    <property type="entry name" value="PLDc"/>
    <property type="match status" value="2"/>
</dbReference>
<evidence type="ECO:0000256" key="6">
    <source>
        <dbReference type="ARBA" id="ARBA00022801"/>
    </source>
</evidence>
<evidence type="ECO:0000256" key="2">
    <source>
        <dbReference type="ARBA" id="ARBA00010683"/>
    </source>
</evidence>
<feature type="compositionally biased region" description="Low complexity" evidence="10">
    <location>
        <begin position="707"/>
        <end position="719"/>
    </location>
</feature>
<dbReference type="InterPro" id="IPR001736">
    <property type="entry name" value="PLipase_D/transphosphatidylase"/>
</dbReference>
<gene>
    <name evidence="13" type="ORF">CHC_T00010222001</name>
</gene>
<keyword evidence="5" id="KW-0677">Repeat</keyword>
<dbReference type="PROSITE" id="PS50035">
    <property type="entry name" value="PLD"/>
    <property type="match status" value="1"/>
</dbReference>
<keyword evidence="4" id="KW-0479">Metal-binding</keyword>
<organism evidence="13 14">
    <name type="scientific">Chondrus crispus</name>
    <name type="common">Carrageen Irish moss</name>
    <name type="synonym">Polymorpha crispa</name>
    <dbReference type="NCBI Taxonomy" id="2769"/>
    <lineage>
        <taxon>Eukaryota</taxon>
        <taxon>Rhodophyta</taxon>
        <taxon>Florideophyceae</taxon>
        <taxon>Rhodymeniophycidae</taxon>
        <taxon>Gigartinales</taxon>
        <taxon>Gigartinaceae</taxon>
        <taxon>Chondrus</taxon>
    </lineage>
</organism>
<proteinExistence type="inferred from homology"/>
<dbReference type="RefSeq" id="XP_005714260.1">
    <property type="nucleotide sequence ID" value="XM_005714203.1"/>
</dbReference>
<keyword evidence="6" id="KW-0378">Hydrolase</keyword>
<dbReference type="PANTHER" id="PTHR18896">
    <property type="entry name" value="PHOSPHOLIPASE D"/>
    <property type="match status" value="1"/>
</dbReference>
<protein>
    <recommendedName>
        <fullName evidence="3">phospholipase D</fullName>
        <ecNumber evidence="3">3.1.4.4</ecNumber>
    </recommendedName>
</protein>
<accession>R7QAJ1</accession>
<dbReference type="PANTHER" id="PTHR18896:SF60">
    <property type="entry name" value="PHOSPHOLIPASE D"/>
    <property type="match status" value="1"/>
</dbReference>
<name>R7QAJ1_CHOCR</name>
<evidence type="ECO:0000313" key="13">
    <source>
        <dbReference type="EMBL" id="CDF34441.1"/>
    </source>
</evidence>
<dbReference type="Gene3D" id="2.60.40.150">
    <property type="entry name" value="C2 domain"/>
    <property type="match status" value="1"/>
</dbReference>
<dbReference type="STRING" id="2769.R7QAJ1"/>
<evidence type="ECO:0000256" key="10">
    <source>
        <dbReference type="SAM" id="MobiDB-lite"/>
    </source>
</evidence>
<feature type="compositionally biased region" description="Basic and acidic residues" evidence="10">
    <location>
        <begin position="675"/>
        <end position="703"/>
    </location>
</feature>
<keyword evidence="14" id="KW-1185">Reference proteome</keyword>
<dbReference type="EMBL" id="HG001693">
    <property type="protein sequence ID" value="CDF34441.1"/>
    <property type="molecule type" value="Genomic_DNA"/>
</dbReference>
<dbReference type="KEGG" id="ccp:CHC_T00010222001"/>
<evidence type="ECO:0000256" key="3">
    <source>
        <dbReference type="ARBA" id="ARBA00012027"/>
    </source>
</evidence>
<sequence length="898" mass="101195">MVLIHGVLLHGRLELSILEAKDLWLPEERSTREKLARAVICNSTLNPYVTVSLEHLPKPSKRILKTHAVPATDHPAWNHRQSVDVATNVSYLIVHVKSAAGHDPAQAAWYPRKGLGFVRVKAEHVIWGVVDGWFSLAGLHGINQDSKSSKNRGRIRLSIKYSPVDSMKLFGQPSVPGTYFSAAENCHVQLFQDAHCPHDAVLPIPGSSDDLFEVPPLGSPHSLSRILSPPRRRRVTNYFEQIYHALLHAQKLIYICGWSVDTTLHLLRKKPSPTCDLDGSPTSSNDSQLTLGELLKHKALAGVTVLLMVWDEVFSTSNAIIRIKGLMDTRDEITKKFFRNSKVKAAVVPRLSGISTKVIRAPLVPCLFTFHEKLVITDISAYNPSKPGDRELVAFCGGLDLTYGRWDTPKHAPFSTLENEHANDFHNGCFDVSIPLGPRQPWHDVAAMITGPVVRQFVRCFEERWRRQGLGANLLLDLDSDPTLRDGTFVHETEKWTVQVFRSIDERSAVFDKEFARRLETKKGRSIDRSIHHAYVHYTRAANRFIYIEQQYFLGSSNQWLHDGHKDATNLIPNEIALKIIHGIMSGNHFRAYVVIPMFPEGAPADTVIQKILYFQRRTVEMMMRKIADAITQAGLQDAHPSDFLAFFCLGNRETLGVKDDSSSDRSPSFSTDGSFKEPQRIPLRRRETTESKSDDNKSETSRRRQGSSLSRRLSSFRRNGPRTTDEETLGMSRRHPIYVHSKLFIADDEVLVAGSANLNERSMCGVRDSEIAFSAFQPSHRWNPDAKPEDSLPSGEVARFRRRLWAEHVLCSAKRKFPDVLEDPSSLGCMRELQRIGRRNWEDYVASRSTDMKSHLMTYPYQIEADGTVGALVPHFPDTRASITGANAAVIPNLLVS</sequence>
<dbReference type="GO" id="GO:0004630">
    <property type="term" value="F:phospholipase D activity"/>
    <property type="evidence" value="ECO:0007669"/>
    <property type="project" value="UniProtKB-EC"/>
</dbReference>
<dbReference type="OrthoDB" id="14911at2759"/>
<dbReference type="GO" id="GO:0009395">
    <property type="term" value="P:phospholipid catabolic process"/>
    <property type="evidence" value="ECO:0007669"/>
    <property type="project" value="TreeGrafter"/>
</dbReference>
<feature type="compositionally biased region" description="Low complexity" evidence="10">
    <location>
        <begin position="665"/>
        <end position="674"/>
    </location>
</feature>
<dbReference type="Gramene" id="CDF34441">
    <property type="protein sequence ID" value="CDF34441"/>
    <property type="gene ID" value="CHC_T00010222001"/>
</dbReference>
<evidence type="ECO:0000256" key="5">
    <source>
        <dbReference type="ARBA" id="ARBA00022737"/>
    </source>
</evidence>
<evidence type="ECO:0000259" key="12">
    <source>
        <dbReference type="PROSITE" id="PS50035"/>
    </source>
</evidence>
<dbReference type="GO" id="GO:0046872">
    <property type="term" value="F:metal ion binding"/>
    <property type="evidence" value="ECO:0007669"/>
    <property type="project" value="UniProtKB-KW"/>
</dbReference>
<evidence type="ECO:0000256" key="8">
    <source>
        <dbReference type="ARBA" id="ARBA00022963"/>
    </source>
</evidence>
<dbReference type="Gene3D" id="3.30.870.10">
    <property type="entry name" value="Endonuclease Chain A"/>
    <property type="match status" value="2"/>
</dbReference>
<evidence type="ECO:0000259" key="11">
    <source>
        <dbReference type="PROSITE" id="PS50004"/>
    </source>
</evidence>
<comment type="similarity">
    <text evidence="2">Belongs to the phospholipase D family. C2-PLD subfamily.</text>
</comment>
<dbReference type="AlphaFoldDB" id="R7QAJ1"/>
<dbReference type="GeneID" id="17321976"/>
<dbReference type="SUPFAM" id="SSF56024">
    <property type="entry name" value="Phospholipase D/nuclease"/>
    <property type="match status" value="2"/>
</dbReference>
<keyword evidence="9" id="KW-0443">Lipid metabolism</keyword>
<keyword evidence="7" id="KW-0106">Calcium</keyword>
<feature type="domain" description="PLD phosphodiesterase" evidence="12">
    <location>
        <begin position="736"/>
        <end position="763"/>
    </location>
</feature>
<feature type="domain" description="C2" evidence="11">
    <location>
        <begin position="1"/>
        <end position="134"/>
    </location>
</feature>